<dbReference type="SUPFAM" id="SSF50978">
    <property type="entry name" value="WD40 repeat-like"/>
    <property type="match status" value="1"/>
</dbReference>
<evidence type="ECO:0000256" key="6">
    <source>
        <dbReference type="ARBA" id="ARBA00023163"/>
    </source>
</evidence>
<feature type="repeat" description="WD" evidence="8">
    <location>
        <begin position="123"/>
        <end position="165"/>
    </location>
</feature>
<feature type="compositionally biased region" description="Polar residues" evidence="9">
    <location>
        <begin position="1031"/>
        <end position="1070"/>
    </location>
</feature>
<dbReference type="Pfam" id="PF23869">
    <property type="entry name" value="Beta-prop_WDR75_1st"/>
    <property type="match status" value="1"/>
</dbReference>
<feature type="compositionally biased region" description="Polar residues" evidence="9">
    <location>
        <begin position="1008"/>
        <end position="1021"/>
    </location>
</feature>
<keyword evidence="6" id="KW-0804">Transcription</keyword>
<evidence type="ECO:0000256" key="7">
    <source>
        <dbReference type="ARBA" id="ARBA00023242"/>
    </source>
</evidence>
<dbReference type="Gene3D" id="2.130.10.10">
    <property type="entry name" value="YVTN repeat-like/Quinoprotein amine dehydrogenase"/>
    <property type="match status" value="3"/>
</dbReference>
<dbReference type="SMART" id="SM00320">
    <property type="entry name" value="WD40"/>
    <property type="match status" value="6"/>
</dbReference>
<dbReference type="AlphaFoldDB" id="A0A0F7SS55"/>
<dbReference type="GO" id="GO:0006364">
    <property type="term" value="P:rRNA processing"/>
    <property type="evidence" value="ECO:0007669"/>
    <property type="project" value="UniProtKB-KW"/>
</dbReference>
<sequence>MPDSDPSAQHTQAAPLSRKAKKNAQAAGIAYDVTTSATFVAKKDRPLVDPVVSSLKSLTEHYDPAWGLPASDTAVVASTAVSKSAPLFTADSTYFFHSAGKTLRLHSTESLLPLSTLSSKNIQNGHSQRITSTHLNPTNPLQVVTSSYDGTVKFWDYLDATCLRTVVCPGPVTHLVPGTGSSKGGWFAVVLIMPASRKKKSGSDKYERNQNALPYIYELDLSAPSAGVSPKHIRGHKIRPASSILISPSGNFIVVLAAQKALLVPTHSITEKPTKFVSPEDLTCGAFHPADDIFATGDSAGVVRVWYCLPGMADRAQKHGVQFTRVNGMSMETDQQQEPGTNKLASLGIQTQSKTTPTTTLHWHSHPVSSVAFNSSGTTILSTGQEGVLVMWSVLSQEKQFAPRLGGPISAVGIRPPALGREEEYWLSMADGSVKRIAGNGRAGWRVKSTWDSGRAVPSVQTRSTLAINATAVPLAYHPQTDSLILPAAHPSSIQFYSPLGQSSVLELEVAPSNRVSKSTEKEIEPTRVGRVSIGGDWLATSDSLEKDEDEGGIEERHIKCWLWNGNKKTYSLQTVFSAPHSTNVTSLKFSPTPVPSASGEGQASTLLLSSSIDGVARLWREKRIRYKSGKTDASFVPHTLFSHNSLPIHDSAWAPDSSLLALAQGSVVTLWDPVSSTLKGTLGCSEFPKGVSINHVAFVGIGGRYVVGGASKGGLVVWDLIRGEIAWSVQDKRVSQIVPSTSSSSPDKFTVLENGHGQSYRSAAYHVFSALSPTVLTSKGLHEHVRSLVSYPSPAPENSEEEEAEETFAVLSDRFKVLLAGSGAAILKSTATRGPRALLTSGSTTASQPPVGATLFDEIFGPAPSTSSSAPTVPLVREGGRKTYDDLNDLFEAPAQVLPPMGLLFDEVFDGCVIRRTVSDGKQAGADANEFKHGQEEQENDGAMDLDEVVEDLGEADRSELDQVRAIGDQDIESLASLFRDILSSPAPTSSPSTKTKSAPVSTSKVNGNLTSSPSITQKGTPAKAIPTRLNGNGNGKSASSPLNAAVGGTNTPVRAQQGSGKQGKNGTPGSVGGSGKKRKAT</sequence>
<evidence type="ECO:0000256" key="9">
    <source>
        <dbReference type="SAM" id="MobiDB-lite"/>
    </source>
</evidence>
<dbReference type="GO" id="GO:0045943">
    <property type="term" value="P:positive regulation of transcription by RNA polymerase I"/>
    <property type="evidence" value="ECO:0007669"/>
    <property type="project" value="InterPro"/>
</dbReference>
<dbReference type="PROSITE" id="PS50082">
    <property type="entry name" value="WD_REPEATS_2"/>
    <property type="match status" value="2"/>
</dbReference>
<protein>
    <submittedName>
        <fullName evidence="11">WD40 repeat protein</fullName>
    </submittedName>
</protein>
<dbReference type="GO" id="GO:0003723">
    <property type="term" value="F:RNA binding"/>
    <property type="evidence" value="ECO:0007669"/>
    <property type="project" value="InterPro"/>
</dbReference>
<dbReference type="PROSITE" id="PS50294">
    <property type="entry name" value="WD_REPEATS_REGION"/>
    <property type="match status" value="2"/>
</dbReference>
<reference evidence="11" key="1">
    <citation type="submission" date="2014-08" db="EMBL/GenBank/DDBJ databases">
        <authorList>
            <person name="Sharma Rahul"/>
            <person name="Thines Marco"/>
        </authorList>
    </citation>
    <scope>NUCLEOTIDE SEQUENCE</scope>
</reference>
<evidence type="ECO:0000259" key="10">
    <source>
        <dbReference type="Pfam" id="PF23769"/>
    </source>
</evidence>
<evidence type="ECO:0000256" key="1">
    <source>
        <dbReference type="ARBA" id="ARBA00004604"/>
    </source>
</evidence>
<dbReference type="PANTHER" id="PTHR44215">
    <property type="entry name" value="WD REPEAT-CONTAINING PROTEIN 75"/>
    <property type="match status" value="1"/>
</dbReference>
<name>A0A0F7SS55_PHARH</name>
<dbReference type="Pfam" id="PF00400">
    <property type="entry name" value="WD40"/>
    <property type="match status" value="1"/>
</dbReference>
<keyword evidence="5" id="KW-0677">Repeat</keyword>
<feature type="domain" description="WD repeat-containing protein 75 second beta-propeller" evidence="10">
    <location>
        <begin position="478"/>
        <end position="732"/>
    </location>
</feature>
<dbReference type="InterPro" id="IPR001680">
    <property type="entry name" value="WD40_rpt"/>
</dbReference>
<keyword evidence="4 8" id="KW-0853">WD repeat</keyword>
<proteinExistence type="predicted"/>
<accession>A0A0F7SS55</accession>
<dbReference type="InterPro" id="IPR015943">
    <property type="entry name" value="WD40/YVTN_repeat-like_dom_sf"/>
</dbReference>
<dbReference type="PANTHER" id="PTHR44215:SF1">
    <property type="entry name" value="WD REPEAT-CONTAINING PROTEIN 75"/>
    <property type="match status" value="1"/>
</dbReference>
<keyword evidence="7" id="KW-0539">Nucleus</keyword>
<dbReference type="InterPro" id="IPR036322">
    <property type="entry name" value="WD40_repeat_dom_sf"/>
</dbReference>
<dbReference type="EMBL" id="LN483157">
    <property type="protein sequence ID" value="CED84296.1"/>
    <property type="molecule type" value="Genomic_DNA"/>
</dbReference>
<evidence type="ECO:0000313" key="11">
    <source>
        <dbReference type="EMBL" id="CED84296.1"/>
    </source>
</evidence>
<organism evidence="11">
    <name type="scientific">Phaffia rhodozyma</name>
    <name type="common">Yeast</name>
    <name type="synonym">Xanthophyllomyces dendrorhous</name>
    <dbReference type="NCBI Taxonomy" id="264483"/>
    <lineage>
        <taxon>Eukaryota</taxon>
        <taxon>Fungi</taxon>
        <taxon>Dikarya</taxon>
        <taxon>Basidiomycota</taxon>
        <taxon>Agaricomycotina</taxon>
        <taxon>Tremellomycetes</taxon>
        <taxon>Cystofilobasidiales</taxon>
        <taxon>Mrakiaceae</taxon>
        <taxon>Phaffia</taxon>
    </lineage>
</organism>
<dbReference type="InterPro" id="IPR053826">
    <property type="entry name" value="WDR75"/>
</dbReference>
<evidence type="ECO:0000256" key="8">
    <source>
        <dbReference type="PROSITE-ProRule" id="PRU00221"/>
    </source>
</evidence>
<dbReference type="GO" id="GO:2000234">
    <property type="term" value="P:positive regulation of rRNA processing"/>
    <property type="evidence" value="ECO:0007669"/>
    <property type="project" value="TreeGrafter"/>
</dbReference>
<feature type="repeat" description="WD" evidence="8">
    <location>
        <begin position="361"/>
        <end position="402"/>
    </location>
</feature>
<dbReference type="Pfam" id="PF23769">
    <property type="entry name" value="Beta-prop_WDR75_2nd"/>
    <property type="match status" value="1"/>
</dbReference>
<evidence type="ECO:0000256" key="4">
    <source>
        <dbReference type="ARBA" id="ARBA00022574"/>
    </source>
</evidence>
<evidence type="ECO:0000256" key="5">
    <source>
        <dbReference type="ARBA" id="ARBA00022737"/>
    </source>
</evidence>
<keyword evidence="3" id="KW-0698">rRNA processing</keyword>
<dbReference type="GO" id="GO:0032040">
    <property type="term" value="C:small-subunit processome"/>
    <property type="evidence" value="ECO:0007669"/>
    <property type="project" value="InterPro"/>
</dbReference>
<evidence type="ECO:0000256" key="2">
    <source>
        <dbReference type="ARBA" id="ARBA00022517"/>
    </source>
</evidence>
<feature type="region of interest" description="Disordered" evidence="9">
    <location>
        <begin position="984"/>
        <end position="1083"/>
    </location>
</feature>
<feature type="compositionally biased region" description="Low complexity" evidence="9">
    <location>
        <begin position="985"/>
        <end position="1007"/>
    </location>
</feature>
<dbReference type="InterPro" id="IPR057644">
    <property type="entry name" value="Beta-prop_WDR75_2nd"/>
</dbReference>
<keyword evidence="2" id="KW-0690">Ribosome biogenesis</keyword>
<comment type="subcellular location">
    <subcellularLocation>
        <location evidence="1">Nucleus</location>
        <location evidence="1">Nucleolus</location>
    </subcellularLocation>
</comment>
<evidence type="ECO:0000256" key="3">
    <source>
        <dbReference type="ARBA" id="ARBA00022552"/>
    </source>
</evidence>